<reference evidence="7" key="1">
    <citation type="submission" date="2016-06" db="EMBL/GenBank/DDBJ databases">
        <authorList>
            <person name="Sutton G."/>
            <person name="Brinkac L."/>
            <person name="Sanka R."/>
            <person name="Adams M."/>
            <person name="Lau E."/>
            <person name="Garcia-Basteiro A."/>
            <person name="Lopez-Varela E."/>
            <person name="Palencia S."/>
        </authorList>
    </citation>
    <scope>NUCLEOTIDE SEQUENCE [LARGE SCALE GENOMIC DNA]</scope>
    <source>
        <strain evidence="7">1274684.2</strain>
    </source>
</reference>
<organism evidence="6 7">
    <name type="scientific">Mycolicibacter sinensis (strain JDM601)</name>
    <name type="common">Mycobacterium sinense</name>
    <dbReference type="NCBI Taxonomy" id="875328"/>
    <lineage>
        <taxon>Bacteria</taxon>
        <taxon>Bacillati</taxon>
        <taxon>Actinomycetota</taxon>
        <taxon>Actinomycetes</taxon>
        <taxon>Mycobacteriales</taxon>
        <taxon>Mycobacteriaceae</taxon>
        <taxon>Mycolicibacter</taxon>
    </lineage>
</organism>
<evidence type="ECO:0000256" key="3">
    <source>
        <dbReference type="ARBA" id="ARBA00023163"/>
    </source>
</evidence>
<dbReference type="Gene3D" id="1.10.357.10">
    <property type="entry name" value="Tetracycline Repressor, domain 2"/>
    <property type="match status" value="1"/>
</dbReference>
<dbReference type="GO" id="GO:0000976">
    <property type="term" value="F:transcription cis-regulatory region binding"/>
    <property type="evidence" value="ECO:0007669"/>
    <property type="project" value="TreeGrafter"/>
</dbReference>
<dbReference type="GO" id="GO:0003700">
    <property type="term" value="F:DNA-binding transcription factor activity"/>
    <property type="evidence" value="ECO:0007669"/>
    <property type="project" value="TreeGrafter"/>
</dbReference>
<evidence type="ECO:0000256" key="4">
    <source>
        <dbReference type="PROSITE-ProRule" id="PRU00335"/>
    </source>
</evidence>
<dbReference type="PANTHER" id="PTHR30055">
    <property type="entry name" value="HTH-TYPE TRANSCRIPTIONAL REGULATOR RUTR"/>
    <property type="match status" value="1"/>
</dbReference>
<keyword evidence="1" id="KW-0805">Transcription regulation</keyword>
<dbReference type="PROSITE" id="PS50977">
    <property type="entry name" value="HTH_TETR_2"/>
    <property type="match status" value="1"/>
</dbReference>
<comment type="caution">
    <text evidence="6">The sequence shown here is derived from an EMBL/GenBank/DDBJ whole genome shotgun (WGS) entry which is preliminary data.</text>
</comment>
<dbReference type="RefSeq" id="WP_065025561.1">
    <property type="nucleotide sequence ID" value="NZ_LZMF01000116.1"/>
</dbReference>
<dbReference type="Pfam" id="PF00440">
    <property type="entry name" value="TetR_N"/>
    <property type="match status" value="1"/>
</dbReference>
<keyword evidence="2 4" id="KW-0238">DNA-binding</keyword>
<dbReference type="SUPFAM" id="SSF46689">
    <property type="entry name" value="Homeodomain-like"/>
    <property type="match status" value="1"/>
</dbReference>
<evidence type="ECO:0000256" key="2">
    <source>
        <dbReference type="ARBA" id="ARBA00023125"/>
    </source>
</evidence>
<protein>
    <submittedName>
        <fullName evidence="6">TetR family transcriptional regulator</fullName>
    </submittedName>
</protein>
<dbReference type="PANTHER" id="PTHR30055:SF234">
    <property type="entry name" value="HTH-TYPE TRANSCRIPTIONAL REGULATOR BETI"/>
    <property type="match status" value="1"/>
</dbReference>
<feature type="domain" description="HTH tetR-type" evidence="5">
    <location>
        <begin position="16"/>
        <end position="75"/>
    </location>
</feature>
<sequence>MARRRGWGGNPPRNDEEAGRRIIATAVDLVAETGSAVSLADVAASLGVIRQTVYRYFPTADALMRAVAIASVDDFLDRLTEHVQGIHDPADALTEGTLYTLDAVARSPQLGAMLSSTSPLNREITSQESLALGMRMIDRFDVDWSQHGYDEPSLRELVEFTLRIMLSFIVAPNDPDRSPDELRRFLRRWLGEAVAAQKRRTT</sequence>
<evidence type="ECO:0000259" key="5">
    <source>
        <dbReference type="PROSITE" id="PS50977"/>
    </source>
</evidence>
<name>A0A1A3TQU4_MYCSD</name>
<dbReference type="InterPro" id="IPR009057">
    <property type="entry name" value="Homeodomain-like_sf"/>
</dbReference>
<proteinExistence type="predicted"/>
<dbReference type="PRINTS" id="PR00455">
    <property type="entry name" value="HTHTETR"/>
</dbReference>
<dbReference type="InterPro" id="IPR001647">
    <property type="entry name" value="HTH_TetR"/>
</dbReference>
<feature type="DNA-binding region" description="H-T-H motif" evidence="4">
    <location>
        <begin position="38"/>
        <end position="57"/>
    </location>
</feature>
<gene>
    <name evidence="6" type="ORF">A5648_08020</name>
</gene>
<dbReference type="AlphaFoldDB" id="A0A1A3TQU4"/>
<accession>A0A1A3TQU4</accession>
<dbReference type="Proteomes" id="UP000093759">
    <property type="component" value="Unassembled WGS sequence"/>
</dbReference>
<dbReference type="InterPro" id="IPR050109">
    <property type="entry name" value="HTH-type_TetR-like_transc_reg"/>
</dbReference>
<keyword evidence="3" id="KW-0804">Transcription</keyword>
<dbReference type="EMBL" id="LZMF01000116">
    <property type="protein sequence ID" value="OBK85024.1"/>
    <property type="molecule type" value="Genomic_DNA"/>
</dbReference>
<evidence type="ECO:0000313" key="7">
    <source>
        <dbReference type="Proteomes" id="UP000093759"/>
    </source>
</evidence>
<evidence type="ECO:0000256" key="1">
    <source>
        <dbReference type="ARBA" id="ARBA00023015"/>
    </source>
</evidence>
<evidence type="ECO:0000313" key="6">
    <source>
        <dbReference type="EMBL" id="OBK85024.1"/>
    </source>
</evidence>